<dbReference type="RefSeq" id="WP_144875026.1">
    <property type="nucleotide sequence ID" value="NZ_LR214150.1"/>
</dbReference>
<evidence type="ECO:0000256" key="1">
    <source>
        <dbReference type="ARBA" id="ARBA00023125"/>
    </source>
</evidence>
<dbReference type="Pfam" id="PF01381">
    <property type="entry name" value="HTH_3"/>
    <property type="match status" value="1"/>
</dbReference>
<keyword evidence="1" id="KW-0238">DNA-binding</keyword>
<feature type="domain" description="HTH cro/C1-type" evidence="2">
    <location>
        <begin position="7"/>
        <end position="44"/>
    </location>
</feature>
<reference evidence="3 4" key="1">
    <citation type="submission" date="2019-01" db="EMBL/GenBank/DDBJ databases">
        <authorList>
            <person name="Brito A."/>
        </authorList>
    </citation>
    <scope>NUCLEOTIDE SEQUENCE [LARGE SCALE GENOMIC DNA]</scope>
    <source>
        <strain evidence="3">1</strain>
    </source>
</reference>
<dbReference type="PANTHER" id="PTHR46558:SF4">
    <property type="entry name" value="DNA-BIDING PHAGE PROTEIN"/>
    <property type="match status" value="1"/>
</dbReference>
<gene>
    <name evidence="3" type="ORF">H1P_4140007</name>
</gene>
<evidence type="ECO:0000259" key="2">
    <source>
        <dbReference type="PROSITE" id="PS50943"/>
    </source>
</evidence>
<dbReference type="PANTHER" id="PTHR46558">
    <property type="entry name" value="TRACRIPTIONAL REGULATORY PROTEIN-RELATED-RELATED"/>
    <property type="match status" value="1"/>
</dbReference>
<dbReference type="Gene3D" id="1.10.260.40">
    <property type="entry name" value="lambda repressor-like DNA-binding domains"/>
    <property type="match status" value="1"/>
</dbReference>
<dbReference type="CDD" id="cd00093">
    <property type="entry name" value="HTH_XRE"/>
    <property type="match status" value="1"/>
</dbReference>
<dbReference type="PROSITE" id="PS50943">
    <property type="entry name" value="HTH_CROC1"/>
    <property type="match status" value="1"/>
</dbReference>
<protein>
    <submittedName>
        <fullName evidence="3">Transcriptional regulator</fullName>
    </submittedName>
</protein>
<dbReference type="EMBL" id="CAACVJ010000351">
    <property type="protein sequence ID" value="VEP16173.1"/>
    <property type="molecule type" value="Genomic_DNA"/>
</dbReference>
<dbReference type="InterPro" id="IPR010982">
    <property type="entry name" value="Lambda_DNA-bd_dom_sf"/>
</dbReference>
<organism evidence="3 4">
    <name type="scientific">Hyella patelloides LEGE 07179</name>
    <dbReference type="NCBI Taxonomy" id="945734"/>
    <lineage>
        <taxon>Bacteria</taxon>
        <taxon>Bacillati</taxon>
        <taxon>Cyanobacteriota</taxon>
        <taxon>Cyanophyceae</taxon>
        <taxon>Pleurocapsales</taxon>
        <taxon>Hyellaceae</taxon>
        <taxon>Hyella</taxon>
    </lineage>
</organism>
<dbReference type="SUPFAM" id="SSF47413">
    <property type="entry name" value="lambda repressor-like DNA-binding domains"/>
    <property type="match status" value="1"/>
</dbReference>
<dbReference type="Proteomes" id="UP000320055">
    <property type="component" value="Unassembled WGS sequence"/>
</dbReference>
<evidence type="ECO:0000313" key="4">
    <source>
        <dbReference type="Proteomes" id="UP000320055"/>
    </source>
</evidence>
<evidence type="ECO:0000313" key="3">
    <source>
        <dbReference type="EMBL" id="VEP16173.1"/>
    </source>
</evidence>
<dbReference type="GO" id="GO:0003677">
    <property type="term" value="F:DNA binding"/>
    <property type="evidence" value="ECO:0007669"/>
    <property type="project" value="UniProtKB-KW"/>
</dbReference>
<dbReference type="AlphaFoldDB" id="A0A563VY19"/>
<sequence>MTEQFMKRRKELGLTQRQIAEAVGVTVQTISNWETGLYNPKLTLD</sequence>
<name>A0A563VY19_9CYAN</name>
<dbReference type="InterPro" id="IPR001387">
    <property type="entry name" value="Cro/C1-type_HTH"/>
</dbReference>
<accession>A0A563VY19</accession>
<dbReference type="OrthoDB" id="465980at2"/>
<keyword evidence="4" id="KW-1185">Reference proteome</keyword>
<proteinExistence type="predicted"/>